<dbReference type="EMBL" id="MU070056">
    <property type="protein sequence ID" value="KAF5830321.1"/>
    <property type="molecule type" value="Genomic_DNA"/>
</dbReference>
<evidence type="ECO:0000313" key="2">
    <source>
        <dbReference type="Proteomes" id="UP000815325"/>
    </source>
</evidence>
<name>A0ABQ7G6W4_DUNSA</name>
<evidence type="ECO:0000313" key="1">
    <source>
        <dbReference type="EMBL" id="KAF5830321.1"/>
    </source>
</evidence>
<dbReference type="Proteomes" id="UP000815325">
    <property type="component" value="Unassembled WGS sequence"/>
</dbReference>
<dbReference type="InterPro" id="IPR031563">
    <property type="entry name" value="MOT1/MOT2"/>
</dbReference>
<dbReference type="PANTHER" id="PTHR31970">
    <property type="match status" value="1"/>
</dbReference>
<dbReference type="Pfam" id="PF16983">
    <property type="entry name" value="MFS_MOT1"/>
    <property type="match status" value="1"/>
</dbReference>
<accession>A0ABQ7G6W4</accession>
<reference evidence="1" key="1">
    <citation type="submission" date="2017-08" db="EMBL/GenBank/DDBJ databases">
        <authorList>
            <person name="Polle J.E."/>
            <person name="Barry K."/>
            <person name="Cushman J."/>
            <person name="Schmutz J."/>
            <person name="Tran D."/>
            <person name="Hathwaick L.T."/>
            <person name="Yim W.C."/>
            <person name="Jenkins J."/>
            <person name="Mckie-Krisberg Z.M."/>
            <person name="Prochnik S."/>
            <person name="Lindquist E."/>
            <person name="Dockter R.B."/>
            <person name="Adam C."/>
            <person name="Molina H."/>
            <person name="Bunkerborg J."/>
            <person name="Jin E."/>
            <person name="Buchheim M."/>
            <person name="Magnuson J."/>
        </authorList>
    </citation>
    <scope>NUCLEOTIDE SEQUENCE</scope>
    <source>
        <strain evidence="1">CCAP 19/18</strain>
    </source>
</reference>
<dbReference type="PANTHER" id="PTHR31970:SF9">
    <property type="entry name" value="MOLYBDATE TRANSPORTER 2"/>
    <property type="match status" value="1"/>
</dbReference>
<proteinExistence type="predicted"/>
<comment type="caution">
    <text evidence="1">The sequence shown here is derived from an EMBL/GenBank/DDBJ whole genome shotgun (WGS) entry which is preliminary data.</text>
</comment>
<protein>
    <submittedName>
        <fullName evidence="1">Uncharacterized protein</fullName>
    </submittedName>
</protein>
<gene>
    <name evidence="1" type="ORF">DUNSADRAFT_14752</name>
</gene>
<sequence>MSAPNCSQALVAGFFVGTVTLAGGLTRLIDFLALLIPLPVIRGVQLQVGCKLALKGVNTAMKHVGSEGVVEWRQWGGGGGLAVSCCCLCFLLITTMPLPAPCQQQHHANSTRTRLAGVAPGQDAGKADKTCQKVEEAAGVEVVAGEERQHVLHNGVKGSLQAGKACEEESARGLTEAQECGATKNSGRGEGVCGMAQQNRCDVEAGVEGDGSVRGQHREGLERYPLLAEGAEVGALEGEERAAWCEQQGEVHCDGHRNQQKSCEKRVAQRVFGRGSSSWHTTGSGIPFPSWGSKGDAAQNSILGTGCGGGLQGNQDFVVPSCLLVVVLGVGLTVASQPSVVKSLKLGPSIPQLLRPTANDTWVGVVHGGFSQLPLTLLNSVLGLSQLASATFPSKDTSRWSPGAVATSVGLINIFSWLGSMPVCHGSGGLAAQASPNEPFRGGSLSGRL</sequence>
<keyword evidence="2" id="KW-1185">Reference proteome</keyword>
<organism evidence="1 2">
    <name type="scientific">Dunaliella salina</name>
    <name type="common">Green alga</name>
    <name type="synonym">Protococcus salinus</name>
    <dbReference type="NCBI Taxonomy" id="3046"/>
    <lineage>
        <taxon>Eukaryota</taxon>
        <taxon>Viridiplantae</taxon>
        <taxon>Chlorophyta</taxon>
        <taxon>core chlorophytes</taxon>
        <taxon>Chlorophyceae</taxon>
        <taxon>CS clade</taxon>
        <taxon>Chlamydomonadales</taxon>
        <taxon>Dunaliellaceae</taxon>
        <taxon>Dunaliella</taxon>
    </lineage>
</organism>